<evidence type="ECO:0000256" key="5">
    <source>
        <dbReference type="ARBA" id="ARBA00022755"/>
    </source>
</evidence>
<sequence>MQLVSGQERCCSIRAWGTACISSQPRFGSGLQRLAFLTQVAVQRFSGERRTFSRHSWRRKSRSALASNVRCSLKVLVIGSGGREHALCDKIAESPHLKSLYAAPGNPGMERVAHCVSDLDAADISAICGFVQEKSIDLVVIGPEAPLVSGLVDALGALKVRAFGPSQAAARLEGSKAFSKAFMKRHGIPTADYDRCGSLEEATTVLGRRERFPVVIKADGLAAGKGVFIASNRGEAEDALRVLFVEQRLGEAGRTVVIEDYLIGEEASFFALVNGEQVVPLLPAQDHKAAYDGDRGPNTGGMGAYAPAPVVTPQLAERILAQVVRPTAAGMVAEGTPYRGLLYCGLMIESGDAFRVLEYNVRFGDPECQVLCMLLESDLLPVLFETASFTSSELPAQSLQWAADAAALTVVLASPGYPGPYRSGDVIRGLEEAETLPGVKIFHAGTSRDARGQLVAKGGRVLNVTAHAATLREAQQRAYEAIARIDWPDAFYRRDIGWRALEREQRQKPPPNVSSAR</sequence>
<dbReference type="InterPro" id="IPR013815">
    <property type="entry name" value="ATP_grasp_subdomain_1"/>
</dbReference>
<protein>
    <recommendedName>
        <fullName evidence="2">phosphoribosylamine--glycine ligase</fullName>
        <ecNumber evidence="2">6.3.4.13</ecNumber>
    </recommendedName>
    <alternativeName>
        <fullName evidence="8">Glycinamide ribonucleotide synthetase</fullName>
    </alternativeName>
    <alternativeName>
        <fullName evidence="9">Phosphoribosylglycinamide synthetase</fullName>
    </alternativeName>
</protein>
<dbReference type="SMART" id="SM01209">
    <property type="entry name" value="GARS_A"/>
    <property type="match status" value="1"/>
</dbReference>
<dbReference type="HAMAP" id="MF_00138">
    <property type="entry name" value="GARS"/>
    <property type="match status" value="1"/>
</dbReference>
<dbReference type="SUPFAM" id="SSF52440">
    <property type="entry name" value="PreATP-grasp domain"/>
    <property type="match status" value="1"/>
</dbReference>
<dbReference type="InterPro" id="IPR020561">
    <property type="entry name" value="PRibGlycinamid_synth_ATP-grasp"/>
</dbReference>
<dbReference type="InterPro" id="IPR011761">
    <property type="entry name" value="ATP-grasp"/>
</dbReference>
<keyword evidence="6 10" id="KW-0067">ATP-binding</keyword>
<evidence type="ECO:0000256" key="3">
    <source>
        <dbReference type="ARBA" id="ARBA00022598"/>
    </source>
</evidence>
<reference evidence="12 13" key="1">
    <citation type="journal article" date="2004" name="Nature">
        <title>Genome sequence of the ultrasmall unicellular red alga Cyanidioschyzon merolae 10D.</title>
        <authorList>
            <person name="Matsuzaki M."/>
            <person name="Misumi O."/>
            <person name="Shin-i T."/>
            <person name="Maruyama S."/>
            <person name="Takahara M."/>
            <person name="Miyagishima S."/>
            <person name="Mori T."/>
            <person name="Nishida K."/>
            <person name="Yagisawa F."/>
            <person name="Nishida K."/>
            <person name="Yoshida Y."/>
            <person name="Nishimura Y."/>
            <person name="Nakao S."/>
            <person name="Kobayashi T."/>
            <person name="Momoyama Y."/>
            <person name="Higashiyama T."/>
            <person name="Minoda A."/>
            <person name="Sano M."/>
            <person name="Nomoto H."/>
            <person name="Oishi K."/>
            <person name="Hayashi H."/>
            <person name="Ohta F."/>
            <person name="Nishizaka S."/>
            <person name="Haga S."/>
            <person name="Miura S."/>
            <person name="Morishita T."/>
            <person name="Kabeya Y."/>
            <person name="Terasawa K."/>
            <person name="Suzuki Y."/>
            <person name="Ishii Y."/>
            <person name="Asakawa S."/>
            <person name="Takano H."/>
            <person name="Ohta N."/>
            <person name="Kuroiwa H."/>
            <person name="Tanaka K."/>
            <person name="Shimizu N."/>
            <person name="Sugano S."/>
            <person name="Sato N."/>
            <person name="Nozaki H."/>
            <person name="Ogasawara N."/>
            <person name="Kohara Y."/>
            <person name="Kuroiwa T."/>
        </authorList>
    </citation>
    <scope>NUCLEOTIDE SEQUENCE [LARGE SCALE GENOMIC DNA]</scope>
    <source>
        <strain evidence="12 13">10D</strain>
    </source>
</reference>
<keyword evidence="5" id="KW-0658">Purine biosynthesis</keyword>
<dbReference type="GO" id="GO:0009113">
    <property type="term" value="P:purine nucleobase biosynthetic process"/>
    <property type="evidence" value="ECO:0007669"/>
    <property type="project" value="InterPro"/>
</dbReference>
<keyword evidence="3 12" id="KW-0436">Ligase</keyword>
<dbReference type="Proteomes" id="UP000007014">
    <property type="component" value="Chromosome 10"/>
</dbReference>
<evidence type="ECO:0000256" key="10">
    <source>
        <dbReference type="PROSITE-ProRule" id="PRU00409"/>
    </source>
</evidence>
<evidence type="ECO:0000256" key="6">
    <source>
        <dbReference type="ARBA" id="ARBA00022840"/>
    </source>
</evidence>
<dbReference type="Gene3D" id="3.30.470.20">
    <property type="entry name" value="ATP-grasp fold, B domain"/>
    <property type="match status" value="1"/>
</dbReference>
<dbReference type="OMA" id="KATVCKY"/>
<comment type="similarity">
    <text evidence="7">Belongs to the GARS family.</text>
</comment>
<dbReference type="KEGG" id="cme:CYME_CMJ084C"/>
<evidence type="ECO:0000256" key="7">
    <source>
        <dbReference type="ARBA" id="ARBA00038345"/>
    </source>
</evidence>
<proteinExistence type="inferred from homology"/>
<dbReference type="InterPro" id="IPR037123">
    <property type="entry name" value="PRibGlycinamide_synth_C_sf"/>
</dbReference>
<dbReference type="FunFam" id="3.90.600.10:FF:000001">
    <property type="entry name" value="Trifunctional purine biosynthetic protein adenosine-3"/>
    <property type="match status" value="1"/>
</dbReference>
<dbReference type="AlphaFoldDB" id="M1URH3"/>
<dbReference type="InterPro" id="IPR000115">
    <property type="entry name" value="PRibGlycinamide_synth"/>
</dbReference>
<evidence type="ECO:0000313" key="12">
    <source>
        <dbReference type="EMBL" id="BAM80221.1"/>
    </source>
</evidence>
<dbReference type="PANTHER" id="PTHR43472">
    <property type="entry name" value="PHOSPHORIBOSYLAMINE--GLYCINE LIGASE"/>
    <property type="match status" value="1"/>
</dbReference>
<evidence type="ECO:0000256" key="2">
    <source>
        <dbReference type="ARBA" id="ARBA00013255"/>
    </source>
</evidence>
<evidence type="ECO:0000256" key="9">
    <source>
        <dbReference type="ARBA" id="ARBA00042864"/>
    </source>
</evidence>
<dbReference type="GO" id="GO:0005524">
    <property type="term" value="F:ATP binding"/>
    <property type="evidence" value="ECO:0007669"/>
    <property type="project" value="UniProtKB-UniRule"/>
</dbReference>
<dbReference type="GO" id="GO:0046872">
    <property type="term" value="F:metal ion binding"/>
    <property type="evidence" value="ECO:0007669"/>
    <property type="project" value="InterPro"/>
</dbReference>
<dbReference type="NCBIfam" id="TIGR00877">
    <property type="entry name" value="purD"/>
    <property type="match status" value="1"/>
</dbReference>
<dbReference type="GeneID" id="16994168"/>
<dbReference type="InterPro" id="IPR011054">
    <property type="entry name" value="Rudment_hybrid_motif"/>
</dbReference>
<dbReference type="Pfam" id="PF01071">
    <property type="entry name" value="GARS_A"/>
    <property type="match status" value="1"/>
</dbReference>
<keyword evidence="4 10" id="KW-0547">Nucleotide-binding</keyword>
<dbReference type="GO" id="GO:0004637">
    <property type="term" value="F:phosphoribosylamine-glycine ligase activity"/>
    <property type="evidence" value="ECO:0007669"/>
    <property type="project" value="UniProtKB-EC"/>
</dbReference>
<dbReference type="InterPro" id="IPR020559">
    <property type="entry name" value="PRibGlycinamide_synth_CS"/>
</dbReference>
<dbReference type="SUPFAM" id="SSF51246">
    <property type="entry name" value="Rudiment single hybrid motif"/>
    <property type="match status" value="1"/>
</dbReference>
<gene>
    <name evidence="12" type="ORF">CYME_CMJ084C</name>
</gene>
<dbReference type="PROSITE" id="PS50975">
    <property type="entry name" value="ATP_GRASP"/>
    <property type="match status" value="1"/>
</dbReference>
<dbReference type="PROSITE" id="PS00184">
    <property type="entry name" value="GARS"/>
    <property type="match status" value="1"/>
</dbReference>
<dbReference type="EMBL" id="AP006492">
    <property type="protein sequence ID" value="BAM80221.1"/>
    <property type="molecule type" value="Genomic_DNA"/>
</dbReference>
<dbReference type="eggNOG" id="KOG0237">
    <property type="taxonomic scope" value="Eukaryota"/>
</dbReference>
<dbReference type="Pfam" id="PF02843">
    <property type="entry name" value="GARS_C"/>
    <property type="match status" value="1"/>
</dbReference>
<accession>M1URH3</accession>
<dbReference type="Gramene" id="CMJ084CT">
    <property type="protein sequence ID" value="CMJ084CT"/>
    <property type="gene ID" value="CMJ084C"/>
</dbReference>
<organism evidence="12 13">
    <name type="scientific">Cyanidioschyzon merolae (strain NIES-3377 / 10D)</name>
    <name type="common">Unicellular red alga</name>
    <dbReference type="NCBI Taxonomy" id="280699"/>
    <lineage>
        <taxon>Eukaryota</taxon>
        <taxon>Rhodophyta</taxon>
        <taxon>Bangiophyceae</taxon>
        <taxon>Cyanidiales</taxon>
        <taxon>Cyanidiaceae</taxon>
        <taxon>Cyanidioschyzon</taxon>
    </lineage>
</organism>
<name>M1URH3_CYAM1</name>
<dbReference type="Gene3D" id="3.90.600.10">
    <property type="entry name" value="Phosphoribosylglycinamide synthetase, C-terminal domain"/>
    <property type="match status" value="1"/>
</dbReference>
<dbReference type="InterPro" id="IPR020562">
    <property type="entry name" value="PRibGlycinamide_synth_N"/>
</dbReference>
<reference evidence="12 13" key="2">
    <citation type="journal article" date="2007" name="BMC Biol.">
        <title>A 100%-complete sequence reveals unusually simple genomic features in the hot-spring red alga Cyanidioschyzon merolae.</title>
        <authorList>
            <person name="Nozaki H."/>
            <person name="Takano H."/>
            <person name="Misumi O."/>
            <person name="Terasawa K."/>
            <person name="Matsuzaki M."/>
            <person name="Maruyama S."/>
            <person name="Nishida K."/>
            <person name="Yagisawa F."/>
            <person name="Yoshida Y."/>
            <person name="Fujiwara T."/>
            <person name="Takio S."/>
            <person name="Tamura K."/>
            <person name="Chung S.J."/>
            <person name="Nakamura S."/>
            <person name="Kuroiwa H."/>
            <person name="Tanaka K."/>
            <person name="Sato N."/>
            <person name="Kuroiwa T."/>
        </authorList>
    </citation>
    <scope>NUCLEOTIDE SEQUENCE [LARGE SCALE GENOMIC DNA]</scope>
    <source>
        <strain evidence="12 13">10D</strain>
    </source>
</reference>
<evidence type="ECO:0000259" key="11">
    <source>
        <dbReference type="PROSITE" id="PS50975"/>
    </source>
</evidence>
<dbReference type="OrthoDB" id="2018833at2759"/>
<dbReference type="EC" id="6.3.4.13" evidence="2"/>
<evidence type="ECO:0000256" key="1">
    <source>
        <dbReference type="ARBA" id="ARBA00005174"/>
    </source>
</evidence>
<keyword evidence="13" id="KW-1185">Reference proteome</keyword>
<dbReference type="SMART" id="SM01210">
    <property type="entry name" value="GARS_C"/>
    <property type="match status" value="1"/>
</dbReference>
<dbReference type="InterPro" id="IPR016185">
    <property type="entry name" value="PreATP-grasp_dom_sf"/>
</dbReference>
<dbReference type="Pfam" id="PF02844">
    <property type="entry name" value="GARS_N"/>
    <property type="match status" value="1"/>
</dbReference>
<evidence type="ECO:0000256" key="8">
    <source>
        <dbReference type="ARBA" id="ARBA00042242"/>
    </source>
</evidence>
<dbReference type="HOGENOM" id="CLU_027420_3_1_1"/>
<feature type="domain" description="ATP-grasp" evidence="11">
    <location>
        <begin position="180"/>
        <end position="388"/>
    </location>
</feature>
<dbReference type="STRING" id="280699.M1URH3"/>
<evidence type="ECO:0000313" key="13">
    <source>
        <dbReference type="Proteomes" id="UP000007014"/>
    </source>
</evidence>
<dbReference type="Gene3D" id="3.40.50.20">
    <property type="match status" value="1"/>
</dbReference>
<dbReference type="Gene3D" id="3.30.1490.20">
    <property type="entry name" value="ATP-grasp fold, A domain"/>
    <property type="match status" value="1"/>
</dbReference>
<dbReference type="InterPro" id="IPR020560">
    <property type="entry name" value="PRibGlycinamide_synth_C-dom"/>
</dbReference>
<dbReference type="RefSeq" id="XP_005534828.1">
    <property type="nucleotide sequence ID" value="XM_005534771.1"/>
</dbReference>
<evidence type="ECO:0000256" key="4">
    <source>
        <dbReference type="ARBA" id="ARBA00022741"/>
    </source>
</evidence>
<dbReference type="UniPathway" id="UPA00074">
    <property type="reaction ID" value="UER00125"/>
</dbReference>
<dbReference type="PANTHER" id="PTHR43472:SF1">
    <property type="entry name" value="PHOSPHORIBOSYLAMINE--GLYCINE LIGASE, CHLOROPLASTIC"/>
    <property type="match status" value="1"/>
</dbReference>
<comment type="pathway">
    <text evidence="1">Purine metabolism; IMP biosynthesis via de novo pathway; N(1)-(5-phospho-D-ribosyl)glycinamide from 5-phospho-alpha-D-ribose 1-diphosphate: step 2/2.</text>
</comment>
<dbReference type="GO" id="GO:0006189">
    <property type="term" value="P:'de novo' IMP biosynthetic process"/>
    <property type="evidence" value="ECO:0007669"/>
    <property type="project" value="UniProtKB-UniPathway"/>
</dbReference>
<dbReference type="SUPFAM" id="SSF56059">
    <property type="entry name" value="Glutathione synthetase ATP-binding domain-like"/>
    <property type="match status" value="1"/>
</dbReference>